<organism evidence="2 3">
    <name type="scientific">Methylocella tundrae</name>
    <dbReference type="NCBI Taxonomy" id="227605"/>
    <lineage>
        <taxon>Bacteria</taxon>
        <taxon>Pseudomonadati</taxon>
        <taxon>Pseudomonadota</taxon>
        <taxon>Alphaproteobacteria</taxon>
        <taxon>Hyphomicrobiales</taxon>
        <taxon>Beijerinckiaceae</taxon>
        <taxon>Methylocella</taxon>
    </lineage>
</organism>
<dbReference type="AlphaFoldDB" id="A0A8B6M819"/>
<dbReference type="Gene3D" id="3.30.2090.10">
    <property type="entry name" value="Multidrug efflux transporter AcrB TolC docking domain, DN and DC subdomains"/>
    <property type="match status" value="2"/>
</dbReference>
<evidence type="ECO:0000256" key="1">
    <source>
        <dbReference type="SAM" id="Phobius"/>
    </source>
</evidence>
<dbReference type="SUPFAM" id="SSF82714">
    <property type="entry name" value="Multidrug efflux transporter AcrB TolC docking domain, DN and DC subdomains"/>
    <property type="match status" value="2"/>
</dbReference>
<reference evidence="2 3" key="1">
    <citation type="submission" date="2019-05" db="EMBL/GenBank/DDBJ databases">
        <authorList>
            <person name="Farhan Ul Haque M."/>
        </authorList>
    </citation>
    <scope>NUCLEOTIDE SEQUENCE [LARGE SCALE GENOMIC DNA]</scope>
    <source>
        <strain evidence="2">2</strain>
    </source>
</reference>
<dbReference type="PANTHER" id="PTHR32063">
    <property type="match status" value="1"/>
</dbReference>
<protein>
    <submittedName>
        <fullName evidence="2">CusA/CzcA family heavy metal efflux RND transporter</fullName>
    </submittedName>
</protein>
<dbReference type="Proteomes" id="UP000485880">
    <property type="component" value="Unassembled WGS sequence"/>
</dbReference>
<evidence type="ECO:0000313" key="3">
    <source>
        <dbReference type="Proteomes" id="UP000485880"/>
    </source>
</evidence>
<comment type="caution">
    <text evidence="2">The sequence shown here is derived from an EMBL/GenBank/DDBJ whole genome shotgun (WGS) entry which is preliminary data.</text>
</comment>
<dbReference type="SUPFAM" id="SSF82693">
    <property type="entry name" value="Multidrug efflux transporter AcrB pore domain, PN1, PN2, PC1 and PC2 subdomains"/>
    <property type="match status" value="2"/>
</dbReference>
<feature type="transmembrane region" description="Helical" evidence="1">
    <location>
        <begin position="353"/>
        <end position="369"/>
    </location>
</feature>
<dbReference type="Gene3D" id="3.30.70.1320">
    <property type="entry name" value="Multidrug efflux transporter AcrB pore domain like"/>
    <property type="match status" value="1"/>
</dbReference>
<dbReference type="Gene3D" id="3.30.70.1440">
    <property type="entry name" value="Multidrug efflux transporter AcrB pore domain"/>
    <property type="match status" value="1"/>
</dbReference>
<feature type="transmembrane region" description="Helical" evidence="1">
    <location>
        <begin position="489"/>
        <end position="513"/>
    </location>
</feature>
<accession>A0A8B6M819</accession>
<keyword evidence="1" id="KW-0472">Membrane</keyword>
<dbReference type="Gene3D" id="1.20.1640.10">
    <property type="entry name" value="Multidrug efflux transporter AcrB transmembrane domain"/>
    <property type="match status" value="2"/>
</dbReference>
<dbReference type="InterPro" id="IPR027463">
    <property type="entry name" value="AcrB_DN_DC_subdom"/>
</dbReference>
<feature type="transmembrane region" description="Helical" evidence="1">
    <location>
        <begin position="548"/>
        <end position="568"/>
    </location>
</feature>
<dbReference type="GO" id="GO:0042910">
    <property type="term" value="F:xenobiotic transmembrane transporter activity"/>
    <property type="evidence" value="ECO:0007669"/>
    <property type="project" value="TreeGrafter"/>
</dbReference>
<dbReference type="GO" id="GO:0005886">
    <property type="term" value="C:plasma membrane"/>
    <property type="evidence" value="ECO:0007669"/>
    <property type="project" value="TreeGrafter"/>
</dbReference>
<feature type="transmembrane region" description="Helical" evidence="1">
    <location>
        <begin position="881"/>
        <end position="899"/>
    </location>
</feature>
<dbReference type="Pfam" id="PF00873">
    <property type="entry name" value="ACR_tran"/>
    <property type="match status" value="1"/>
</dbReference>
<keyword evidence="3" id="KW-1185">Reference proteome</keyword>
<keyword evidence="1" id="KW-0812">Transmembrane</keyword>
<sequence>MTADGVFERPRTGFQAAIIGAAIRFRRIVVALSFLLLGYGALSVTQAKYDVFPEFAPPQVGIQTEAPGLAAEEIEVLVTQPLENAISGVSGIQMLRSSSSQGLSVVNVTFDPGSNIYLDRQVVAERLAYATQQLPAGVKPPVLTPLTSSSSTVLVAGLTSKTKSLMDIRTVADWTVRLRLLAVPGVSKVAVFGGEVRSIQVQVHPGDLVRYGVGLEDVVAASRKATAVRGAGFLDTPNQRIIFRSEGQAVTPAEVGRTVVTTSGAASVVLSDVATIADAPEPAIGAATIMGRPGVVFVISAQFGTNTLDVTKRVEETLATLRPALEAQGIELDATLFRPATFIDVATKSVRDALLLGGVFVIVVLFLFLFDIRTAAISCIAIPLSLLAAVIVLNSLGITLNTMTLGGLAIAIGEVVDDAVIDVENIVRRLRENRHAARPRPAASVVLDASLEVRSAVVYATFIVLLVFIPVLTLPGIAGRFFAPLGLAYILALLASLIIALTVTPALCMMLLTGRAGADEASRHAPPLVRWMREPYERLLGRIAKRPTAVMLATAALTLGGAALLPFFGSAFLPEFKEGHYTLHMSAVPGTSIAESERLGLLVTSALVNVPAVRSISQRVGRAESADDTWGPNYSEIEVDLRAGLSGAELSKADADIRTALQGFPGLNFSLKPFLTERVEETLSGYTAAVAANIYGNDLDELDGVAKNVAAVMASVRGARDVRLRTPAATPQLTIRLRDEDLVRWGLDAVDVLDIVRAAYQGDVVGQAYEGHRAFNVITLLDAESRNSVAKIADLPLRTRSGAYVPLGQIADVSQTTGRYQVDHFGARRLQTVTADVVGGDVVSYVAEAQKAVSAKVRLPPGVYVEFAGSAEAQAHARRDLVVHSLMAFAGVLLLLSLITRNWRNLVLILVNIPFALVGGVVVIYFTGAILTIGSMVGFVALFGISLRNSIMMISHYEHLVSVDGMRWGLQAAVKGAGDRLTPIVLTSLVTALGLLPLAAGMGEPGREIQGPMALVILGGLFSSSALNLLVLPTLALHFGRFRPPGTTQLPFDQTDARLAPP</sequence>
<dbReference type="RefSeq" id="WP_174512842.1">
    <property type="nucleotide sequence ID" value="NZ_CABFMQ020000087.1"/>
</dbReference>
<proteinExistence type="predicted"/>
<feature type="transmembrane region" description="Helical" evidence="1">
    <location>
        <begin position="981"/>
        <end position="1002"/>
    </location>
</feature>
<dbReference type="InterPro" id="IPR001036">
    <property type="entry name" value="Acrflvin-R"/>
</dbReference>
<dbReference type="EMBL" id="CABFMQ020000087">
    <property type="protein sequence ID" value="VTZ50908.1"/>
    <property type="molecule type" value="Genomic_DNA"/>
</dbReference>
<name>A0A8B6M819_METTU</name>
<evidence type="ECO:0000313" key="2">
    <source>
        <dbReference type="EMBL" id="VTZ50908.1"/>
    </source>
</evidence>
<dbReference type="PRINTS" id="PR00702">
    <property type="entry name" value="ACRIFLAVINRP"/>
</dbReference>
<feature type="transmembrane region" description="Helical" evidence="1">
    <location>
        <begin position="375"/>
        <end position="396"/>
    </location>
</feature>
<feature type="transmembrane region" description="Helical" evidence="1">
    <location>
        <begin position="930"/>
        <end position="947"/>
    </location>
</feature>
<feature type="transmembrane region" description="Helical" evidence="1">
    <location>
        <begin position="1014"/>
        <end position="1037"/>
    </location>
</feature>
<dbReference type="Gene3D" id="3.30.70.1430">
    <property type="entry name" value="Multidrug efflux transporter AcrB pore domain"/>
    <property type="match status" value="2"/>
</dbReference>
<feature type="transmembrane region" description="Helical" evidence="1">
    <location>
        <begin position="456"/>
        <end position="477"/>
    </location>
</feature>
<gene>
    <name evidence="2" type="ORF">MPC4_30092</name>
</gene>
<dbReference type="PANTHER" id="PTHR32063:SF4">
    <property type="entry name" value="SLR6043 PROTEIN"/>
    <property type="match status" value="1"/>
</dbReference>
<dbReference type="SUPFAM" id="SSF82866">
    <property type="entry name" value="Multidrug efflux transporter AcrB transmembrane domain"/>
    <property type="match status" value="2"/>
</dbReference>
<keyword evidence="1" id="KW-1133">Transmembrane helix</keyword>